<name>A0A2P2LMS6_RHIMU</name>
<accession>A0A2P2LMS6</accession>
<evidence type="ECO:0000313" key="1">
    <source>
        <dbReference type="EMBL" id="MBX19274.1"/>
    </source>
</evidence>
<sequence>MCKNSGWSFSSIPKKL</sequence>
<protein>
    <submittedName>
        <fullName evidence="1">Uncharacterized protein</fullName>
    </submittedName>
</protein>
<proteinExistence type="predicted"/>
<reference evidence="1" key="1">
    <citation type="submission" date="2018-02" db="EMBL/GenBank/DDBJ databases">
        <title>Rhizophora mucronata_Transcriptome.</title>
        <authorList>
            <person name="Meera S.P."/>
            <person name="Sreeshan A."/>
            <person name="Augustine A."/>
        </authorList>
    </citation>
    <scope>NUCLEOTIDE SEQUENCE</scope>
    <source>
        <tissue evidence="1">Leaf</tissue>
    </source>
</reference>
<dbReference type="AlphaFoldDB" id="A0A2P2LMS6"/>
<organism evidence="1">
    <name type="scientific">Rhizophora mucronata</name>
    <name type="common">Asiatic mangrove</name>
    <dbReference type="NCBI Taxonomy" id="61149"/>
    <lineage>
        <taxon>Eukaryota</taxon>
        <taxon>Viridiplantae</taxon>
        <taxon>Streptophyta</taxon>
        <taxon>Embryophyta</taxon>
        <taxon>Tracheophyta</taxon>
        <taxon>Spermatophyta</taxon>
        <taxon>Magnoliopsida</taxon>
        <taxon>eudicotyledons</taxon>
        <taxon>Gunneridae</taxon>
        <taxon>Pentapetalae</taxon>
        <taxon>rosids</taxon>
        <taxon>fabids</taxon>
        <taxon>Malpighiales</taxon>
        <taxon>Rhizophoraceae</taxon>
        <taxon>Rhizophora</taxon>
    </lineage>
</organism>
<dbReference type="EMBL" id="GGEC01038790">
    <property type="protein sequence ID" value="MBX19274.1"/>
    <property type="molecule type" value="Transcribed_RNA"/>
</dbReference>